<evidence type="ECO:0000313" key="2">
    <source>
        <dbReference type="EMBL" id="GIQ64955.1"/>
    </source>
</evidence>
<feature type="transmembrane region" description="Helical" evidence="1">
    <location>
        <begin position="63"/>
        <end position="82"/>
    </location>
</feature>
<sequence length="87" mass="9188">MRTVWIALLAVSGLGLAVMLLRHRVSWSWISRFALHLTVAAIALYALNGIGLIPGMYIPLNPATIGTVVVLGLPGVALLAGLQMTVI</sequence>
<dbReference type="EMBL" id="BOVJ01000114">
    <property type="protein sequence ID" value="GIQ64955.1"/>
    <property type="molecule type" value="Genomic_DNA"/>
</dbReference>
<comment type="caution">
    <text evidence="2">The sequence shown here is derived from an EMBL/GenBank/DDBJ whole genome shotgun (WGS) entry which is preliminary data.</text>
</comment>
<dbReference type="InterPro" id="IPR010001">
    <property type="entry name" value="BofA"/>
</dbReference>
<evidence type="ECO:0000313" key="3">
    <source>
        <dbReference type="Proteomes" id="UP000680304"/>
    </source>
</evidence>
<accession>A0ABQ4N9V3</accession>
<dbReference type="Proteomes" id="UP000680304">
    <property type="component" value="Unassembled WGS sequence"/>
</dbReference>
<feature type="transmembrane region" description="Helical" evidence="1">
    <location>
        <begin position="6"/>
        <end position="21"/>
    </location>
</feature>
<proteinExistence type="predicted"/>
<keyword evidence="1" id="KW-0812">Transmembrane</keyword>
<organism evidence="2 3">
    <name type="scientific">Paenibacillus cisolokensis</name>
    <dbReference type="NCBI Taxonomy" id="1658519"/>
    <lineage>
        <taxon>Bacteria</taxon>
        <taxon>Bacillati</taxon>
        <taxon>Bacillota</taxon>
        <taxon>Bacilli</taxon>
        <taxon>Bacillales</taxon>
        <taxon>Paenibacillaceae</taxon>
        <taxon>Paenibacillus</taxon>
    </lineage>
</organism>
<keyword evidence="3" id="KW-1185">Reference proteome</keyword>
<name>A0ABQ4N9V3_9BACL</name>
<keyword evidence="1" id="KW-0472">Membrane</keyword>
<protein>
    <recommendedName>
        <fullName evidence="4">Pro-sigmaK processing inhibitor BofA</fullName>
    </recommendedName>
</protein>
<dbReference type="RefSeq" id="WP_062489451.1">
    <property type="nucleotide sequence ID" value="NZ_BOVJ01000114.1"/>
</dbReference>
<feature type="transmembrane region" description="Helical" evidence="1">
    <location>
        <begin position="33"/>
        <end position="57"/>
    </location>
</feature>
<evidence type="ECO:0008006" key="4">
    <source>
        <dbReference type="Google" id="ProtNLM"/>
    </source>
</evidence>
<keyword evidence="1" id="KW-1133">Transmembrane helix</keyword>
<evidence type="ECO:0000256" key="1">
    <source>
        <dbReference type="SAM" id="Phobius"/>
    </source>
</evidence>
<dbReference type="Pfam" id="PF07441">
    <property type="entry name" value="BofA"/>
    <property type="match status" value="1"/>
</dbReference>
<reference evidence="2 3" key="1">
    <citation type="submission" date="2021-04" db="EMBL/GenBank/DDBJ databases">
        <title>Draft genome sequence of Paenibacillus cisolokensis, LC2-13A.</title>
        <authorList>
            <person name="Uke A."/>
            <person name="Chhe C."/>
            <person name="Baramee S."/>
            <person name="Kosugi A."/>
        </authorList>
    </citation>
    <scope>NUCLEOTIDE SEQUENCE [LARGE SCALE GENOMIC DNA]</scope>
    <source>
        <strain evidence="2 3">LC2-13A</strain>
    </source>
</reference>
<gene>
    <name evidence="2" type="ORF">PACILC2_35230</name>
</gene>